<feature type="transmembrane region" description="Helical" evidence="2">
    <location>
        <begin position="12"/>
        <end position="30"/>
    </location>
</feature>
<comment type="caution">
    <text evidence="3">The sequence shown here is derived from an EMBL/GenBank/DDBJ whole genome shotgun (WGS) entry which is preliminary data.</text>
</comment>
<keyword evidence="2" id="KW-1133">Transmembrane helix</keyword>
<keyword evidence="2" id="KW-0472">Membrane</keyword>
<keyword evidence="1" id="KW-0175">Coiled coil</keyword>
<gene>
    <name evidence="3" type="ORF">OTU49_014597</name>
</gene>
<evidence type="ECO:0000256" key="1">
    <source>
        <dbReference type="SAM" id="Coils"/>
    </source>
</evidence>
<organism evidence="3 4">
    <name type="scientific">Cherax quadricarinatus</name>
    <name type="common">Australian red claw crayfish</name>
    <dbReference type="NCBI Taxonomy" id="27406"/>
    <lineage>
        <taxon>Eukaryota</taxon>
        <taxon>Metazoa</taxon>
        <taxon>Ecdysozoa</taxon>
        <taxon>Arthropoda</taxon>
        <taxon>Crustacea</taxon>
        <taxon>Multicrustacea</taxon>
        <taxon>Malacostraca</taxon>
        <taxon>Eumalacostraca</taxon>
        <taxon>Eucarida</taxon>
        <taxon>Decapoda</taxon>
        <taxon>Pleocyemata</taxon>
        <taxon>Astacidea</taxon>
        <taxon>Parastacoidea</taxon>
        <taxon>Parastacidae</taxon>
        <taxon>Cherax</taxon>
    </lineage>
</organism>
<accession>A0AAW0VPA5</accession>
<evidence type="ECO:0000313" key="3">
    <source>
        <dbReference type="EMBL" id="KAK8718621.1"/>
    </source>
</evidence>
<evidence type="ECO:0000313" key="4">
    <source>
        <dbReference type="Proteomes" id="UP001445076"/>
    </source>
</evidence>
<evidence type="ECO:0000256" key="2">
    <source>
        <dbReference type="SAM" id="Phobius"/>
    </source>
</evidence>
<proteinExistence type="predicted"/>
<dbReference type="AlphaFoldDB" id="A0AAW0VPA5"/>
<keyword evidence="4" id="KW-1185">Reference proteome</keyword>
<keyword evidence="2" id="KW-0812">Transmembrane</keyword>
<feature type="coiled-coil region" evidence="1">
    <location>
        <begin position="125"/>
        <end position="152"/>
    </location>
</feature>
<name>A0AAW0VPA5_CHEQU</name>
<dbReference type="EMBL" id="JARKIK010004960">
    <property type="protein sequence ID" value="KAK8718621.1"/>
    <property type="molecule type" value="Genomic_DNA"/>
</dbReference>
<sequence length="153" mass="17758">MVLISRSTKCKLKLLAAGVLEITIGYVIAWELHALFRHPQPTYSDSFVLECEKEFFPEAYLPSLLRSFFFQHSCRQNFALHHLGLYDCSCYINITMHEPSPCLWHSQESMDNVSSDAYKCGPNSLTSLKDFLRETEENQRALEKELDYILRNS</sequence>
<protein>
    <submittedName>
        <fullName evidence="3">Uncharacterized protein</fullName>
    </submittedName>
</protein>
<reference evidence="3 4" key="1">
    <citation type="journal article" date="2024" name="BMC Genomics">
        <title>Genome assembly of redclaw crayfish (Cherax quadricarinatus) provides insights into its immune adaptation and hypoxia tolerance.</title>
        <authorList>
            <person name="Liu Z."/>
            <person name="Zheng J."/>
            <person name="Li H."/>
            <person name="Fang K."/>
            <person name="Wang S."/>
            <person name="He J."/>
            <person name="Zhou D."/>
            <person name="Weng S."/>
            <person name="Chi M."/>
            <person name="Gu Z."/>
            <person name="He J."/>
            <person name="Li F."/>
            <person name="Wang M."/>
        </authorList>
    </citation>
    <scope>NUCLEOTIDE SEQUENCE [LARGE SCALE GENOMIC DNA]</scope>
    <source>
        <strain evidence="3">ZL_2023a</strain>
    </source>
</reference>
<dbReference type="Proteomes" id="UP001445076">
    <property type="component" value="Unassembled WGS sequence"/>
</dbReference>